<sequence length="386" mass="42540">MLNLPIVIVGAGPAGLIAAQQLATKGFKVHIYEQNKAAARKFLVAGHGGFNLTHSEDVDTFIQNYNKIEIQRIVKYFDNKDTVKWLHKLGIPTFIGSSGKIFPAKGIKPIQVLQAILTKLTDVGVRIHYGYRLVDFDEGSATFIYQGKLTQILYQKLILALGGGSWSRTGSDAKWVDLLRAKGIQINTLQSANSGVNTKDEFSALAGQVLKNIQLKFAGHKKTGEIVFTSYGIEGAPVYYLNRFLRQGSFPTPLFLDLKPTYTVSSIEKELQNKGNVASILKDKLKLSQTAIQLLKFLDRETYISPPKLAFALKDFPIEVTSFRPIDEVISTAGGVSFADLSNSLALIKYPDVFCIGEMLDWEAPTGGYLLQACFSSGVWVADHIK</sequence>
<comment type="cofactor">
    <cofactor evidence="1">
        <name>FAD</name>
        <dbReference type="ChEBI" id="CHEBI:57692"/>
    </cofactor>
</comment>
<feature type="domain" description="RsdA/BaiN/AoA(So)-like insert" evidence="5">
    <location>
        <begin position="192"/>
        <end position="329"/>
    </location>
</feature>
<dbReference type="SUPFAM" id="SSF51905">
    <property type="entry name" value="FAD/NAD(P)-binding domain"/>
    <property type="match status" value="1"/>
</dbReference>
<keyword evidence="2" id="KW-0285">Flavoprotein</keyword>
<dbReference type="InterPro" id="IPR057661">
    <property type="entry name" value="RsdA/BaiN/AoA(So)_Rossmann"/>
</dbReference>
<evidence type="ECO:0000256" key="2">
    <source>
        <dbReference type="ARBA" id="ARBA00022630"/>
    </source>
</evidence>
<dbReference type="Pfam" id="PF22780">
    <property type="entry name" value="HI0933_like_1st"/>
    <property type="match status" value="1"/>
</dbReference>
<dbReference type="InterPro" id="IPR022460">
    <property type="entry name" value="Flavoprotein_PP4765"/>
</dbReference>
<evidence type="ECO:0000313" key="6">
    <source>
        <dbReference type="EMBL" id="TYR35736.1"/>
    </source>
</evidence>
<organism evidence="6 7">
    <name type="scientific">Sphingobacterium phlebotomi</name>
    <dbReference type="NCBI Taxonomy" id="2605433"/>
    <lineage>
        <taxon>Bacteria</taxon>
        <taxon>Pseudomonadati</taxon>
        <taxon>Bacteroidota</taxon>
        <taxon>Sphingobacteriia</taxon>
        <taxon>Sphingobacteriales</taxon>
        <taxon>Sphingobacteriaceae</taxon>
        <taxon>Sphingobacterium</taxon>
    </lineage>
</organism>
<protein>
    <submittedName>
        <fullName evidence="6">TIGR03862 family flavoprotein</fullName>
    </submittedName>
</protein>
<keyword evidence="3" id="KW-0274">FAD</keyword>
<dbReference type="SUPFAM" id="SSF160996">
    <property type="entry name" value="HI0933 insert domain-like"/>
    <property type="match status" value="1"/>
</dbReference>
<name>A0A5D4H4J9_9SPHI</name>
<gene>
    <name evidence="6" type="ORF">FXV77_11670</name>
</gene>
<dbReference type="Proteomes" id="UP000322362">
    <property type="component" value="Unassembled WGS sequence"/>
</dbReference>
<evidence type="ECO:0000313" key="7">
    <source>
        <dbReference type="Proteomes" id="UP000322362"/>
    </source>
</evidence>
<dbReference type="Gene3D" id="1.10.8.260">
    <property type="entry name" value="HI0933 insert domain-like"/>
    <property type="match status" value="1"/>
</dbReference>
<dbReference type="InterPro" id="IPR055178">
    <property type="entry name" value="RsdA/BaiN/AoA(So)-like_dom"/>
</dbReference>
<accession>A0A5D4H4J9</accession>
<evidence type="ECO:0000256" key="3">
    <source>
        <dbReference type="ARBA" id="ARBA00022827"/>
    </source>
</evidence>
<keyword evidence="7" id="KW-1185">Reference proteome</keyword>
<dbReference type="Gene3D" id="3.50.50.60">
    <property type="entry name" value="FAD/NAD(P)-binding domain"/>
    <property type="match status" value="1"/>
</dbReference>
<dbReference type="PANTHER" id="PTHR42887">
    <property type="entry name" value="OS12G0638800 PROTEIN"/>
    <property type="match status" value="1"/>
</dbReference>
<evidence type="ECO:0000259" key="4">
    <source>
        <dbReference type="Pfam" id="PF03486"/>
    </source>
</evidence>
<dbReference type="RefSeq" id="WP_148919402.1">
    <property type="nucleotide sequence ID" value="NZ_VTAV01000007.1"/>
</dbReference>
<evidence type="ECO:0000256" key="1">
    <source>
        <dbReference type="ARBA" id="ARBA00001974"/>
    </source>
</evidence>
<dbReference type="NCBIfam" id="TIGR00275">
    <property type="entry name" value="aminoacetone oxidase family FAD-binding enzyme"/>
    <property type="match status" value="1"/>
</dbReference>
<dbReference type="Pfam" id="PF03486">
    <property type="entry name" value="HI0933_like"/>
    <property type="match status" value="1"/>
</dbReference>
<evidence type="ECO:0000259" key="5">
    <source>
        <dbReference type="Pfam" id="PF22780"/>
    </source>
</evidence>
<dbReference type="InterPro" id="IPR036188">
    <property type="entry name" value="FAD/NAD-bd_sf"/>
</dbReference>
<reference evidence="6 7" key="1">
    <citation type="submission" date="2019-08" db="EMBL/GenBank/DDBJ databases">
        <title>Phlebobacter frassis gen. nov. sp. nov., a new member of family Sphingobacteriaceae isolated from sand fly rearing media.</title>
        <authorList>
            <person name="Kakumanu M.L."/>
            <person name="Marayati B.F."/>
            <person name="Wada-Katsumata A."/>
            <person name="Wasserberg G."/>
            <person name="Schal C."/>
            <person name="Apperson C.S."/>
            <person name="Ponnusamy L."/>
        </authorList>
    </citation>
    <scope>NUCLEOTIDE SEQUENCE [LARGE SCALE GENOMIC DNA]</scope>
    <source>
        <strain evidence="6 7">SSI9</strain>
    </source>
</reference>
<proteinExistence type="predicted"/>
<dbReference type="NCBIfam" id="TIGR03862">
    <property type="entry name" value="flavo_PP4765"/>
    <property type="match status" value="1"/>
</dbReference>
<dbReference type="Gene3D" id="2.40.30.10">
    <property type="entry name" value="Translation factors"/>
    <property type="match status" value="1"/>
</dbReference>
<dbReference type="InterPro" id="IPR023166">
    <property type="entry name" value="BaiN-like_dom_sf"/>
</dbReference>
<dbReference type="PANTHER" id="PTHR42887:SF1">
    <property type="entry name" value="BLR3961 PROTEIN"/>
    <property type="match status" value="1"/>
</dbReference>
<dbReference type="EMBL" id="VTAV01000007">
    <property type="protein sequence ID" value="TYR35736.1"/>
    <property type="molecule type" value="Genomic_DNA"/>
</dbReference>
<feature type="domain" description="RsdA/BaiN/AoA(So)-like Rossmann fold-like" evidence="4">
    <location>
        <begin position="6"/>
        <end position="382"/>
    </location>
</feature>
<dbReference type="InterPro" id="IPR004792">
    <property type="entry name" value="BaiN-like"/>
</dbReference>
<dbReference type="AlphaFoldDB" id="A0A5D4H4J9"/>
<comment type="caution">
    <text evidence="6">The sequence shown here is derived from an EMBL/GenBank/DDBJ whole genome shotgun (WGS) entry which is preliminary data.</text>
</comment>